<sequence>MKLAGNTVVRRGIQHSNRLLQRRKPYEGAGRSTVKADEAATPAREQVDALERIRELQRKLGRIA</sequence>
<evidence type="ECO:0000313" key="2">
    <source>
        <dbReference type="EMBL" id="VWC05454.1"/>
    </source>
</evidence>
<feature type="region of interest" description="Disordered" evidence="1">
    <location>
        <begin position="18"/>
        <end position="45"/>
    </location>
</feature>
<reference evidence="2 3" key="1">
    <citation type="submission" date="2019-09" db="EMBL/GenBank/DDBJ databases">
        <authorList>
            <person name="Depoorter E."/>
        </authorList>
    </citation>
    <scope>NUCLEOTIDE SEQUENCE [LARGE SCALE GENOMIC DNA]</scope>
    <source>
        <strain evidence="2">LMG 6863</strain>
    </source>
</reference>
<evidence type="ECO:0000256" key="1">
    <source>
        <dbReference type="SAM" id="MobiDB-lite"/>
    </source>
</evidence>
<gene>
    <name evidence="2" type="ORF">BLA6863_05080</name>
</gene>
<organism evidence="2 3">
    <name type="scientific">Burkholderia lata (strain ATCC 17760 / DSM 23089 / LMG 22485 / NCIMB 9086 / R18194 / 383)</name>
    <dbReference type="NCBI Taxonomy" id="482957"/>
    <lineage>
        <taxon>Bacteria</taxon>
        <taxon>Pseudomonadati</taxon>
        <taxon>Pseudomonadota</taxon>
        <taxon>Betaproteobacteria</taxon>
        <taxon>Burkholderiales</taxon>
        <taxon>Burkholderiaceae</taxon>
        <taxon>Burkholderia</taxon>
        <taxon>Burkholderia cepacia complex</taxon>
    </lineage>
</organism>
<evidence type="ECO:0000313" key="3">
    <source>
        <dbReference type="Proteomes" id="UP000494170"/>
    </source>
</evidence>
<dbReference type="AlphaFoldDB" id="A0A6P2PD83"/>
<dbReference type="RefSeq" id="WP_174944213.1">
    <property type="nucleotide sequence ID" value="NZ_CABVPY010000038.1"/>
</dbReference>
<dbReference type="Proteomes" id="UP000494170">
    <property type="component" value="Unassembled WGS sequence"/>
</dbReference>
<protein>
    <submittedName>
        <fullName evidence="2">Transposase</fullName>
    </submittedName>
</protein>
<accession>A0A6P2PD83</accession>
<dbReference type="EMBL" id="CABVPY010000038">
    <property type="protein sequence ID" value="VWC05454.1"/>
    <property type="molecule type" value="Genomic_DNA"/>
</dbReference>
<proteinExistence type="predicted"/>
<name>A0A6P2PD83_BURL3</name>